<feature type="repeat" description="WD" evidence="3">
    <location>
        <begin position="1"/>
        <end position="42"/>
    </location>
</feature>
<evidence type="ECO:0000256" key="1">
    <source>
        <dbReference type="ARBA" id="ARBA00022574"/>
    </source>
</evidence>
<protein>
    <recommendedName>
        <fullName evidence="4">Anaphase-promoting complex subunit 4-like WD40 domain-containing protein</fullName>
    </recommendedName>
</protein>
<evidence type="ECO:0000259" key="4">
    <source>
        <dbReference type="Pfam" id="PF12894"/>
    </source>
</evidence>
<keyword evidence="6" id="KW-1185">Reference proteome</keyword>
<reference evidence="5 6" key="1">
    <citation type="submission" date="2014-04" db="EMBL/GenBank/DDBJ databases">
        <authorList>
            <consortium name="DOE Joint Genome Institute"/>
            <person name="Kuo A."/>
            <person name="Kohler A."/>
            <person name="Costa M.D."/>
            <person name="Nagy L.G."/>
            <person name="Floudas D."/>
            <person name="Copeland A."/>
            <person name="Barry K.W."/>
            <person name="Cichocki N."/>
            <person name="Veneault-Fourrey C."/>
            <person name="LaButti K."/>
            <person name="Lindquist E.A."/>
            <person name="Lipzen A."/>
            <person name="Lundell T."/>
            <person name="Morin E."/>
            <person name="Murat C."/>
            <person name="Sun H."/>
            <person name="Tunlid A."/>
            <person name="Henrissat B."/>
            <person name="Grigoriev I.V."/>
            <person name="Hibbett D.S."/>
            <person name="Martin F."/>
            <person name="Nordberg H.P."/>
            <person name="Cantor M.N."/>
            <person name="Hua S.X."/>
        </authorList>
    </citation>
    <scope>NUCLEOTIDE SEQUENCE [LARGE SCALE GENOMIC DNA]</scope>
    <source>
        <strain evidence="5 6">441</strain>
    </source>
</reference>
<dbReference type="SMART" id="SM00320">
    <property type="entry name" value="WD40"/>
    <property type="match status" value="4"/>
</dbReference>
<keyword evidence="1 3" id="KW-0853">WD repeat</keyword>
<feature type="domain" description="Anaphase-promoting complex subunit 4-like WD40" evidence="4">
    <location>
        <begin position="89"/>
        <end position="139"/>
    </location>
</feature>
<proteinExistence type="predicted"/>
<dbReference type="OrthoDB" id="2672598at2759"/>
<dbReference type="STRING" id="765257.A0A0C9XSN4"/>
<dbReference type="AlphaFoldDB" id="A0A0C9XSN4"/>
<evidence type="ECO:0000256" key="3">
    <source>
        <dbReference type="PROSITE-ProRule" id="PRU00221"/>
    </source>
</evidence>
<dbReference type="PROSITE" id="PS50082">
    <property type="entry name" value="WD_REPEATS_2"/>
    <property type="match status" value="1"/>
</dbReference>
<evidence type="ECO:0000313" key="6">
    <source>
        <dbReference type="Proteomes" id="UP000054018"/>
    </source>
</evidence>
<keyword evidence="2" id="KW-0677">Repeat</keyword>
<organism evidence="5 6">
    <name type="scientific">Pisolithus microcarpus 441</name>
    <dbReference type="NCBI Taxonomy" id="765257"/>
    <lineage>
        <taxon>Eukaryota</taxon>
        <taxon>Fungi</taxon>
        <taxon>Dikarya</taxon>
        <taxon>Basidiomycota</taxon>
        <taxon>Agaricomycotina</taxon>
        <taxon>Agaricomycetes</taxon>
        <taxon>Agaricomycetidae</taxon>
        <taxon>Boletales</taxon>
        <taxon>Sclerodermatineae</taxon>
        <taxon>Pisolithaceae</taxon>
        <taxon>Pisolithus</taxon>
    </lineage>
</organism>
<gene>
    <name evidence="5" type="ORF">PISMIDRAFT_115335</name>
</gene>
<dbReference type="PANTHER" id="PTHR19848">
    <property type="entry name" value="WD40 REPEAT PROTEIN"/>
    <property type="match status" value="1"/>
</dbReference>
<dbReference type="InterPro" id="IPR036322">
    <property type="entry name" value="WD40_repeat_dom_sf"/>
</dbReference>
<dbReference type="InterPro" id="IPR024977">
    <property type="entry name" value="Apc4-like_WD40_dom"/>
</dbReference>
<evidence type="ECO:0000313" key="5">
    <source>
        <dbReference type="EMBL" id="KIK15330.1"/>
    </source>
</evidence>
<dbReference type="SUPFAM" id="SSF50978">
    <property type="entry name" value="WD40 repeat-like"/>
    <property type="match status" value="1"/>
</dbReference>
<dbReference type="Pfam" id="PF00400">
    <property type="entry name" value="WD40"/>
    <property type="match status" value="1"/>
</dbReference>
<name>A0A0C9XSN4_9AGAM</name>
<dbReference type="InterPro" id="IPR015943">
    <property type="entry name" value="WD40/YVTN_repeat-like_dom_sf"/>
</dbReference>
<evidence type="ECO:0000256" key="2">
    <source>
        <dbReference type="ARBA" id="ARBA00022737"/>
    </source>
</evidence>
<dbReference type="HOGENOM" id="CLU_000288_57_18_1"/>
<dbReference type="InterPro" id="IPR001680">
    <property type="entry name" value="WD40_rpt"/>
</dbReference>
<dbReference type="Proteomes" id="UP000054018">
    <property type="component" value="Unassembled WGS sequence"/>
</dbReference>
<dbReference type="Gene3D" id="2.130.10.10">
    <property type="entry name" value="YVTN repeat-like/Quinoprotein amine dehydrogenase"/>
    <property type="match status" value="1"/>
</dbReference>
<sequence length="183" mass="19511">MRGSTDIVLSIAVSQDGRWIVSGDDGDKATVWNADTHEKVREFRELNGSVFAVDISNDGTKVVAGDNNAAGTARIFGTTSGIPLLPPLPHSHVRGVKFSPDGHRLATASQNCGFRIYSTHNGSRIGGIITHAGEIRCIALSPSGGYLACGFGRDVSVHNLRGVLPSKYFDHDVSVPSLHHVRL</sequence>
<dbReference type="Pfam" id="PF12894">
    <property type="entry name" value="ANAPC4_WD40"/>
    <property type="match status" value="1"/>
</dbReference>
<dbReference type="EMBL" id="KN833895">
    <property type="protein sequence ID" value="KIK15330.1"/>
    <property type="molecule type" value="Genomic_DNA"/>
</dbReference>
<accession>A0A0C9XSN4</accession>
<dbReference type="PANTHER" id="PTHR19848:SF8">
    <property type="entry name" value="F-BOX AND WD REPEAT DOMAIN CONTAINING 7"/>
    <property type="match status" value="1"/>
</dbReference>
<reference evidence="6" key="2">
    <citation type="submission" date="2015-01" db="EMBL/GenBank/DDBJ databases">
        <title>Evolutionary Origins and Diversification of the Mycorrhizal Mutualists.</title>
        <authorList>
            <consortium name="DOE Joint Genome Institute"/>
            <consortium name="Mycorrhizal Genomics Consortium"/>
            <person name="Kohler A."/>
            <person name="Kuo A."/>
            <person name="Nagy L.G."/>
            <person name="Floudas D."/>
            <person name="Copeland A."/>
            <person name="Barry K.W."/>
            <person name="Cichocki N."/>
            <person name="Veneault-Fourrey C."/>
            <person name="LaButti K."/>
            <person name="Lindquist E.A."/>
            <person name="Lipzen A."/>
            <person name="Lundell T."/>
            <person name="Morin E."/>
            <person name="Murat C."/>
            <person name="Riley R."/>
            <person name="Ohm R."/>
            <person name="Sun H."/>
            <person name="Tunlid A."/>
            <person name="Henrissat B."/>
            <person name="Grigoriev I.V."/>
            <person name="Hibbett D.S."/>
            <person name="Martin F."/>
        </authorList>
    </citation>
    <scope>NUCLEOTIDE SEQUENCE [LARGE SCALE GENOMIC DNA]</scope>
    <source>
        <strain evidence="6">441</strain>
    </source>
</reference>